<keyword evidence="1" id="KW-1133">Transmembrane helix</keyword>
<sequence length="211" mass="23517">MAEKYSYPYQQQQQQQVYPLAPSSIVPRSDAGESAQNYESMELRQKKRKKRIAYIAAFAVFQTIIILIFALVVMRVKSPKVRLVDIKVTNNINGTNISLMAQLRVKNTNFGRYKFDSSVATVTSGGDTVGQFVIPDGKAGMKSTKKVYVIVDVVNPSGSSFNSGMLELNSQAKLSGKVEFFMVLKKKKYAEMNCTMSVNLSTNDVQNLICK</sequence>
<feature type="transmembrane region" description="Helical" evidence="1">
    <location>
        <begin position="52"/>
        <end position="74"/>
    </location>
</feature>
<evidence type="ECO:0000256" key="1">
    <source>
        <dbReference type="SAM" id="Phobius"/>
    </source>
</evidence>
<evidence type="ECO:0000313" key="3">
    <source>
        <dbReference type="Proteomes" id="UP001630127"/>
    </source>
</evidence>
<keyword evidence="3" id="KW-1185">Reference proteome</keyword>
<dbReference type="Gene3D" id="2.60.40.1820">
    <property type="match status" value="1"/>
</dbReference>
<dbReference type="EMBL" id="JBJUIK010000016">
    <property type="protein sequence ID" value="KAL3499291.1"/>
    <property type="molecule type" value="Genomic_DNA"/>
</dbReference>
<evidence type="ECO:0008006" key="4">
    <source>
        <dbReference type="Google" id="ProtNLM"/>
    </source>
</evidence>
<proteinExistence type="predicted"/>
<gene>
    <name evidence="2" type="ORF">ACH5RR_038384</name>
</gene>
<dbReference type="Proteomes" id="UP001630127">
    <property type="component" value="Unassembled WGS sequence"/>
</dbReference>
<evidence type="ECO:0000313" key="2">
    <source>
        <dbReference type="EMBL" id="KAL3499291.1"/>
    </source>
</evidence>
<dbReference type="InterPro" id="IPR055301">
    <property type="entry name" value="Lea14-like_2"/>
</dbReference>
<accession>A0ABD2XWZ5</accession>
<comment type="caution">
    <text evidence="2">The sequence shown here is derived from an EMBL/GenBank/DDBJ whole genome shotgun (WGS) entry which is preliminary data.</text>
</comment>
<keyword evidence="1" id="KW-0472">Membrane</keyword>
<keyword evidence="1" id="KW-0812">Transmembrane</keyword>
<reference evidence="2 3" key="1">
    <citation type="submission" date="2024-11" db="EMBL/GenBank/DDBJ databases">
        <title>A near-complete genome assembly of Cinchona calisaya.</title>
        <authorList>
            <person name="Lian D.C."/>
            <person name="Zhao X.W."/>
            <person name="Wei L."/>
        </authorList>
    </citation>
    <scope>NUCLEOTIDE SEQUENCE [LARGE SCALE GENOMIC DNA]</scope>
    <source>
        <tissue evidence="2">Nenye</tissue>
    </source>
</reference>
<organism evidence="2 3">
    <name type="scientific">Cinchona calisaya</name>
    <dbReference type="NCBI Taxonomy" id="153742"/>
    <lineage>
        <taxon>Eukaryota</taxon>
        <taxon>Viridiplantae</taxon>
        <taxon>Streptophyta</taxon>
        <taxon>Embryophyta</taxon>
        <taxon>Tracheophyta</taxon>
        <taxon>Spermatophyta</taxon>
        <taxon>Magnoliopsida</taxon>
        <taxon>eudicotyledons</taxon>
        <taxon>Gunneridae</taxon>
        <taxon>Pentapetalae</taxon>
        <taxon>asterids</taxon>
        <taxon>lamiids</taxon>
        <taxon>Gentianales</taxon>
        <taxon>Rubiaceae</taxon>
        <taxon>Cinchonoideae</taxon>
        <taxon>Cinchoneae</taxon>
        <taxon>Cinchona</taxon>
    </lineage>
</organism>
<dbReference type="AlphaFoldDB" id="A0ABD2XWZ5"/>
<dbReference type="PANTHER" id="PTHR31852">
    <property type="entry name" value="LATE EMBRYOGENESIS ABUNDANT (LEA) HYDROXYPROLINE-RICH GLYCOPROTEIN FAMILY"/>
    <property type="match status" value="1"/>
</dbReference>
<protein>
    <recommendedName>
        <fullName evidence="4">Late embryogenesis abundant protein LEA-2 subgroup domain-containing protein</fullName>
    </recommendedName>
</protein>
<name>A0ABD2XWZ5_9GENT</name>